<protein>
    <submittedName>
        <fullName evidence="1">Uncharacterized protein</fullName>
    </submittedName>
</protein>
<gene>
    <name evidence="1" type="ORF">PXEA_LOCUS37291</name>
</gene>
<proteinExistence type="predicted"/>
<dbReference type="Proteomes" id="UP000784294">
    <property type="component" value="Unassembled WGS sequence"/>
</dbReference>
<dbReference type="AlphaFoldDB" id="A0A3S5C9D4"/>
<comment type="caution">
    <text evidence="1">The sequence shown here is derived from an EMBL/GenBank/DDBJ whole genome shotgun (WGS) entry which is preliminary data.</text>
</comment>
<dbReference type="EMBL" id="CAAALY010286065">
    <property type="protein sequence ID" value="VEL43851.1"/>
    <property type="molecule type" value="Genomic_DNA"/>
</dbReference>
<evidence type="ECO:0000313" key="2">
    <source>
        <dbReference type="Proteomes" id="UP000784294"/>
    </source>
</evidence>
<keyword evidence="2" id="KW-1185">Reference proteome</keyword>
<accession>A0A3S5C9D4</accession>
<evidence type="ECO:0000313" key="1">
    <source>
        <dbReference type="EMBL" id="VEL43851.1"/>
    </source>
</evidence>
<sequence>MCICVCVCVHVFDKSQLLPVASLSLPVPCSSLLSESGAESKPGVVSGVNLEQVCWSPGAERQIRKWGLALWPRRPLSTSLRAASFVDSSRHTLDRNRQHLSVELRIKMAVCLFMHVCRTRTFAH</sequence>
<reference evidence="1" key="1">
    <citation type="submission" date="2018-11" db="EMBL/GenBank/DDBJ databases">
        <authorList>
            <consortium name="Pathogen Informatics"/>
        </authorList>
    </citation>
    <scope>NUCLEOTIDE SEQUENCE</scope>
</reference>
<name>A0A3S5C9D4_9PLAT</name>
<organism evidence="1 2">
    <name type="scientific">Protopolystoma xenopodis</name>
    <dbReference type="NCBI Taxonomy" id="117903"/>
    <lineage>
        <taxon>Eukaryota</taxon>
        <taxon>Metazoa</taxon>
        <taxon>Spiralia</taxon>
        <taxon>Lophotrochozoa</taxon>
        <taxon>Platyhelminthes</taxon>
        <taxon>Monogenea</taxon>
        <taxon>Polyopisthocotylea</taxon>
        <taxon>Polystomatidea</taxon>
        <taxon>Polystomatidae</taxon>
        <taxon>Protopolystoma</taxon>
    </lineage>
</organism>